<evidence type="ECO:0000256" key="3">
    <source>
        <dbReference type="ARBA" id="ARBA00022723"/>
    </source>
</evidence>
<feature type="binding site" evidence="9">
    <location>
        <begin position="33"/>
        <end position="37"/>
    </location>
    <ligand>
        <name>4-amino-2-methyl-5-(diphosphooxymethyl)pyrimidine</name>
        <dbReference type="ChEBI" id="CHEBI:57841"/>
    </ligand>
</feature>
<evidence type="ECO:0000256" key="5">
    <source>
        <dbReference type="ARBA" id="ARBA00022977"/>
    </source>
</evidence>
<dbReference type="GO" id="GO:0004789">
    <property type="term" value="F:thiamine-phosphate diphosphorylase activity"/>
    <property type="evidence" value="ECO:0007669"/>
    <property type="project" value="UniProtKB-UniRule"/>
</dbReference>
<dbReference type="PANTHER" id="PTHR20857">
    <property type="entry name" value="THIAMINE-PHOSPHATE PYROPHOSPHORYLASE"/>
    <property type="match status" value="1"/>
</dbReference>
<accession>A0A7C9HKF4</accession>
<comment type="caution">
    <text evidence="9">Lacks conserved residue(s) required for the propagation of feature annotation.</text>
</comment>
<name>A0A7C9HKF4_9GAMM</name>
<feature type="binding site" evidence="9">
    <location>
        <position position="104"/>
    </location>
    <ligand>
        <name>4-amino-2-methyl-5-(diphosphooxymethyl)pyrimidine</name>
        <dbReference type="ChEBI" id="CHEBI:57841"/>
    </ligand>
</feature>
<keyword evidence="3 9" id="KW-0479">Metal-binding</keyword>
<proteinExistence type="inferred from homology"/>
<comment type="catalytic activity">
    <reaction evidence="7 9 10">
        <text>2-(2-carboxy-4-methylthiazol-5-yl)ethyl phosphate + 4-amino-2-methyl-5-(diphosphooxymethyl)pyrimidine + 2 H(+) = thiamine phosphate + CO2 + diphosphate</text>
        <dbReference type="Rhea" id="RHEA:47848"/>
        <dbReference type="ChEBI" id="CHEBI:15378"/>
        <dbReference type="ChEBI" id="CHEBI:16526"/>
        <dbReference type="ChEBI" id="CHEBI:33019"/>
        <dbReference type="ChEBI" id="CHEBI:37575"/>
        <dbReference type="ChEBI" id="CHEBI:57841"/>
        <dbReference type="ChEBI" id="CHEBI:62890"/>
        <dbReference type="EC" id="2.5.1.3"/>
    </reaction>
</comment>
<dbReference type="PANTHER" id="PTHR20857:SF15">
    <property type="entry name" value="THIAMINE-PHOSPHATE SYNTHASE"/>
    <property type="match status" value="1"/>
</dbReference>
<gene>
    <name evidence="9" type="primary">thiE</name>
    <name evidence="13" type="ORF">GN331_00855</name>
</gene>
<feature type="binding site" evidence="9">
    <location>
        <position position="66"/>
    </location>
    <ligand>
        <name>Mg(2+)</name>
        <dbReference type="ChEBI" id="CHEBI:18420"/>
    </ligand>
</feature>
<keyword evidence="14" id="KW-1185">Reference proteome</keyword>
<evidence type="ECO:0000256" key="8">
    <source>
        <dbReference type="ARBA" id="ARBA00047883"/>
    </source>
</evidence>
<dbReference type="UniPathway" id="UPA00060">
    <property type="reaction ID" value="UER00141"/>
</dbReference>
<keyword evidence="4 9" id="KW-0460">Magnesium</keyword>
<dbReference type="Proteomes" id="UP000479692">
    <property type="component" value="Unassembled WGS sequence"/>
</dbReference>
<feature type="binding site" evidence="9">
    <location>
        <position position="160"/>
    </location>
    <ligand>
        <name>2-[(2R,5Z)-2-carboxy-4-methylthiazol-5(2H)-ylidene]ethyl phosphate</name>
        <dbReference type="ChEBI" id="CHEBI:62899"/>
    </ligand>
</feature>
<dbReference type="GO" id="GO:0009229">
    <property type="term" value="P:thiamine diphosphate biosynthetic process"/>
    <property type="evidence" value="ECO:0007669"/>
    <property type="project" value="UniProtKB-UniRule"/>
</dbReference>
<feature type="binding site" evidence="9">
    <location>
        <position position="85"/>
    </location>
    <ligand>
        <name>Mg(2+)</name>
        <dbReference type="ChEBI" id="CHEBI:18420"/>
    </ligand>
</feature>
<dbReference type="SUPFAM" id="SSF51391">
    <property type="entry name" value="Thiamin phosphate synthase"/>
    <property type="match status" value="1"/>
</dbReference>
<evidence type="ECO:0000256" key="6">
    <source>
        <dbReference type="ARBA" id="ARBA00047334"/>
    </source>
</evidence>
<dbReference type="EMBL" id="WOXT01000001">
    <property type="protein sequence ID" value="MUV12750.1"/>
    <property type="molecule type" value="Genomic_DNA"/>
</dbReference>
<evidence type="ECO:0000256" key="10">
    <source>
        <dbReference type="RuleBase" id="RU003826"/>
    </source>
</evidence>
<dbReference type="InterPro" id="IPR013785">
    <property type="entry name" value="Aldolase_TIM"/>
</dbReference>
<comment type="cofactor">
    <cofactor evidence="9">
        <name>Mg(2+)</name>
        <dbReference type="ChEBI" id="CHEBI:18420"/>
    </cofactor>
    <text evidence="9">Binds 1 Mg(2+) ion per subunit.</text>
</comment>
<evidence type="ECO:0000313" key="14">
    <source>
        <dbReference type="Proteomes" id="UP000479692"/>
    </source>
</evidence>
<organism evidence="13 14">
    <name type="scientific">Noviluteimonas gilva</name>
    <dbReference type="NCBI Taxonomy" id="2682097"/>
    <lineage>
        <taxon>Bacteria</taxon>
        <taxon>Pseudomonadati</taxon>
        <taxon>Pseudomonadota</taxon>
        <taxon>Gammaproteobacteria</taxon>
        <taxon>Lysobacterales</taxon>
        <taxon>Lysobacteraceae</taxon>
        <taxon>Noviluteimonas</taxon>
    </lineage>
</organism>
<dbReference type="AlphaFoldDB" id="A0A7C9HKF4"/>
<reference evidence="13 14" key="1">
    <citation type="submission" date="2019-12" db="EMBL/GenBank/DDBJ databases">
        <authorList>
            <person name="Xu J."/>
        </authorList>
    </citation>
    <scope>NUCLEOTIDE SEQUENCE [LARGE SCALE GENOMIC DNA]</scope>
    <source>
        <strain evidence="13 14">HX-5-24</strain>
    </source>
</reference>
<dbReference type="InterPro" id="IPR034291">
    <property type="entry name" value="TMP_synthase"/>
</dbReference>
<dbReference type="HAMAP" id="MF_00097">
    <property type="entry name" value="TMP_synthase"/>
    <property type="match status" value="1"/>
</dbReference>
<evidence type="ECO:0000256" key="2">
    <source>
        <dbReference type="ARBA" id="ARBA00022679"/>
    </source>
</evidence>
<dbReference type="Gene3D" id="3.20.20.70">
    <property type="entry name" value="Aldolase class I"/>
    <property type="match status" value="1"/>
</dbReference>
<dbReference type="EC" id="2.5.1.3" evidence="9"/>
<comment type="function">
    <text evidence="9">Condenses 4-methyl-5-(beta-hydroxyethyl)thiazole monophosphate (THZ-P) and 2-methyl-4-amino-5-hydroxymethyl pyrimidine pyrophosphate (HMP-PP) to form thiamine monophosphate (TMP).</text>
</comment>
<evidence type="ECO:0000256" key="7">
    <source>
        <dbReference type="ARBA" id="ARBA00047851"/>
    </source>
</evidence>
<evidence type="ECO:0000256" key="4">
    <source>
        <dbReference type="ARBA" id="ARBA00022842"/>
    </source>
</evidence>
<dbReference type="Pfam" id="PF02581">
    <property type="entry name" value="TMP-TENI"/>
    <property type="match status" value="1"/>
</dbReference>
<keyword evidence="2 9" id="KW-0808">Transferase</keyword>
<comment type="catalytic activity">
    <reaction evidence="8 9 10">
        <text>2-[(2R,5Z)-2-carboxy-4-methylthiazol-5(2H)-ylidene]ethyl phosphate + 4-amino-2-methyl-5-(diphosphooxymethyl)pyrimidine + 2 H(+) = thiamine phosphate + CO2 + diphosphate</text>
        <dbReference type="Rhea" id="RHEA:47844"/>
        <dbReference type="ChEBI" id="CHEBI:15378"/>
        <dbReference type="ChEBI" id="CHEBI:16526"/>
        <dbReference type="ChEBI" id="CHEBI:33019"/>
        <dbReference type="ChEBI" id="CHEBI:37575"/>
        <dbReference type="ChEBI" id="CHEBI:57841"/>
        <dbReference type="ChEBI" id="CHEBI:62899"/>
        <dbReference type="EC" id="2.5.1.3"/>
    </reaction>
</comment>
<evidence type="ECO:0000313" key="13">
    <source>
        <dbReference type="EMBL" id="MUV12750.1"/>
    </source>
</evidence>
<dbReference type="GO" id="GO:0009228">
    <property type="term" value="P:thiamine biosynthetic process"/>
    <property type="evidence" value="ECO:0007669"/>
    <property type="project" value="UniProtKB-KW"/>
</dbReference>
<dbReference type="InterPro" id="IPR036206">
    <property type="entry name" value="ThiamineP_synth_sf"/>
</dbReference>
<feature type="binding site" evidence="9">
    <location>
        <position position="65"/>
    </location>
    <ligand>
        <name>4-amino-2-methyl-5-(diphosphooxymethyl)pyrimidine</name>
        <dbReference type="ChEBI" id="CHEBI:57841"/>
    </ligand>
</feature>
<comment type="pathway">
    <text evidence="1 9 11">Cofactor biosynthesis; thiamine diphosphate biosynthesis; thiamine phosphate from 4-amino-2-methyl-5-diphosphomethylpyrimidine and 4-methyl-5-(2-phosphoethyl)-thiazole: step 1/1.</text>
</comment>
<keyword evidence="5 9" id="KW-0784">Thiamine biosynthesis</keyword>
<feature type="domain" description="Thiamine phosphate synthase/TenI" evidence="12">
    <location>
        <begin position="5"/>
        <end position="182"/>
    </location>
</feature>
<evidence type="ECO:0000259" key="12">
    <source>
        <dbReference type="Pfam" id="PF02581"/>
    </source>
</evidence>
<dbReference type="InterPro" id="IPR022998">
    <property type="entry name" value="ThiamineP_synth_TenI"/>
</dbReference>
<dbReference type="NCBIfam" id="TIGR00693">
    <property type="entry name" value="thiE"/>
    <property type="match status" value="1"/>
</dbReference>
<evidence type="ECO:0000256" key="9">
    <source>
        <dbReference type="HAMAP-Rule" id="MF_00097"/>
    </source>
</evidence>
<dbReference type="GO" id="GO:0000287">
    <property type="term" value="F:magnesium ion binding"/>
    <property type="evidence" value="ECO:0007669"/>
    <property type="project" value="UniProtKB-UniRule"/>
</dbReference>
<feature type="binding site" evidence="9">
    <location>
        <position position="134"/>
    </location>
    <ligand>
        <name>4-amino-2-methyl-5-(diphosphooxymethyl)pyrimidine</name>
        <dbReference type="ChEBI" id="CHEBI:57841"/>
    </ligand>
</feature>
<dbReference type="GO" id="GO:0005737">
    <property type="term" value="C:cytoplasm"/>
    <property type="evidence" value="ECO:0007669"/>
    <property type="project" value="TreeGrafter"/>
</dbReference>
<sequence>MQAGLYLITPDEADTERLVARVKPLLEFAELLQYRNKAADPALRAAQAAALAPLCRAAGVPFIVNDDARLAASVKANGVHLGEHDGTVAAARAILGSAAIVGVSCYDDLQRARAAADDDADYIAFGAFFPSTTKPNARRATPALLAAAGSLGLPMVAIGGITADNAPPLLAAGADLLAVVGGVFDAPDPVAAAREFRSLFTASRP</sequence>
<evidence type="ECO:0000256" key="11">
    <source>
        <dbReference type="RuleBase" id="RU004253"/>
    </source>
</evidence>
<dbReference type="CDD" id="cd00564">
    <property type="entry name" value="TMP_TenI"/>
    <property type="match status" value="1"/>
</dbReference>
<comment type="similarity">
    <text evidence="9 10">Belongs to the thiamine-phosphate synthase family.</text>
</comment>
<comment type="catalytic activity">
    <reaction evidence="6 9 10">
        <text>4-methyl-5-(2-phosphooxyethyl)-thiazole + 4-amino-2-methyl-5-(diphosphooxymethyl)pyrimidine + H(+) = thiamine phosphate + diphosphate</text>
        <dbReference type="Rhea" id="RHEA:22328"/>
        <dbReference type="ChEBI" id="CHEBI:15378"/>
        <dbReference type="ChEBI" id="CHEBI:33019"/>
        <dbReference type="ChEBI" id="CHEBI:37575"/>
        <dbReference type="ChEBI" id="CHEBI:57841"/>
        <dbReference type="ChEBI" id="CHEBI:58296"/>
        <dbReference type="EC" id="2.5.1.3"/>
    </reaction>
</comment>
<evidence type="ECO:0000256" key="1">
    <source>
        <dbReference type="ARBA" id="ARBA00005165"/>
    </source>
</evidence>
<feature type="binding site" evidence="9">
    <location>
        <begin position="131"/>
        <end position="133"/>
    </location>
    <ligand>
        <name>2-[(2R,5Z)-2-carboxy-4-methylthiazol-5(2H)-ylidene]ethyl phosphate</name>
        <dbReference type="ChEBI" id="CHEBI:62899"/>
    </ligand>
</feature>
<protein>
    <recommendedName>
        <fullName evidence="9">Thiamine-phosphate synthase</fullName>
        <shortName evidence="9">TP synthase</shortName>
        <shortName evidence="9">TPS</shortName>
        <ecNumber evidence="9">2.5.1.3</ecNumber>
    </recommendedName>
    <alternativeName>
        <fullName evidence="9">Thiamine-phosphate pyrophosphorylase</fullName>
        <shortName evidence="9">TMP pyrophosphorylase</shortName>
        <shortName evidence="9">TMP-PPase</shortName>
    </alternativeName>
</protein>
<comment type="caution">
    <text evidence="13">The sequence shown here is derived from an EMBL/GenBank/DDBJ whole genome shotgun (WGS) entry which is preliminary data.</text>
</comment>
<dbReference type="RefSeq" id="WP_156639507.1">
    <property type="nucleotide sequence ID" value="NZ_WOXT01000001.1"/>
</dbReference>